<dbReference type="AlphaFoldDB" id="A0AAJ2K075"/>
<comment type="caution">
    <text evidence="4">The sequence shown here is derived from an EMBL/GenBank/DDBJ whole genome shotgun (WGS) entry which is preliminary data.</text>
</comment>
<feature type="domain" description="ABC transporter" evidence="3">
    <location>
        <begin position="317"/>
        <end position="528"/>
    </location>
</feature>
<dbReference type="InterPro" id="IPR003593">
    <property type="entry name" value="AAA+_ATPase"/>
</dbReference>
<dbReference type="InterPro" id="IPR032781">
    <property type="entry name" value="ABC_tran_Xtn"/>
</dbReference>
<dbReference type="GO" id="GO:0005524">
    <property type="term" value="F:ATP binding"/>
    <property type="evidence" value="ECO:0007669"/>
    <property type="project" value="UniProtKB-KW"/>
</dbReference>
<dbReference type="PROSITE" id="PS00211">
    <property type="entry name" value="ABC_TRANSPORTER_1"/>
    <property type="match status" value="1"/>
</dbReference>
<evidence type="ECO:0000313" key="5">
    <source>
        <dbReference type="Proteomes" id="UP001250538"/>
    </source>
</evidence>
<gene>
    <name evidence="4" type="primary">abc-f</name>
    <name evidence="4" type="ORF">RQP50_14315</name>
</gene>
<dbReference type="CDD" id="cd03221">
    <property type="entry name" value="ABCF_EF-3"/>
    <property type="match status" value="2"/>
</dbReference>
<dbReference type="PANTHER" id="PTHR42855">
    <property type="entry name" value="ABC TRANSPORTER ATP-BINDING SUBUNIT"/>
    <property type="match status" value="1"/>
</dbReference>
<dbReference type="Proteomes" id="UP001250538">
    <property type="component" value="Unassembled WGS sequence"/>
</dbReference>
<dbReference type="Pfam" id="PF12848">
    <property type="entry name" value="ABC_tran_Xtn"/>
    <property type="match status" value="1"/>
</dbReference>
<dbReference type="InterPro" id="IPR051309">
    <property type="entry name" value="ABCF_ATPase"/>
</dbReference>
<proteinExistence type="predicted"/>
<evidence type="ECO:0000259" key="3">
    <source>
        <dbReference type="PROSITE" id="PS50893"/>
    </source>
</evidence>
<reference evidence="5" key="1">
    <citation type="submission" date="2023-09" db="EMBL/GenBank/DDBJ databases">
        <title>Paenibacillus sp. chi10 Genome sequencing and assembly.</title>
        <authorList>
            <person name="Kim I."/>
        </authorList>
    </citation>
    <scope>NUCLEOTIDE SEQUENCE [LARGE SCALE GENOMIC DNA]</scope>
    <source>
        <strain evidence="5">chi10</strain>
    </source>
</reference>
<organism evidence="4 5">
    <name type="scientific">Paenibacillus suaedae</name>
    <dbReference type="NCBI Taxonomy" id="3077233"/>
    <lineage>
        <taxon>Bacteria</taxon>
        <taxon>Bacillati</taxon>
        <taxon>Bacillota</taxon>
        <taxon>Bacilli</taxon>
        <taxon>Bacillales</taxon>
        <taxon>Paenibacillaceae</taxon>
        <taxon>Paenibacillus</taxon>
    </lineage>
</organism>
<dbReference type="SMART" id="SM00382">
    <property type="entry name" value="AAA"/>
    <property type="match status" value="2"/>
</dbReference>
<dbReference type="NCBIfam" id="NF000355">
    <property type="entry name" value="ribo_prot_ABC_F"/>
    <property type="match status" value="1"/>
</dbReference>
<name>A0AAJ2K075_9BACL</name>
<dbReference type="PANTHER" id="PTHR42855:SF2">
    <property type="entry name" value="DRUG RESISTANCE ABC TRANSPORTER,ATP-BINDING PROTEIN"/>
    <property type="match status" value="1"/>
</dbReference>
<evidence type="ECO:0000256" key="1">
    <source>
        <dbReference type="ARBA" id="ARBA00022741"/>
    </source>
</evidence>
<dbReference type="SUPFAM" id="SSF52540">
    <property type="entry name" value="P-loop containing nucleoside triphosphate hydrolases"/>
    <property type="match status" value="2"/>
</dbReference>
<evidence type="ECO:0000256" key="2">
    <source>
        <dbReference type="ARBA" id="ARBA00022840"/>
    </source>
</evidence>
<dbReference type="RefSeq" id="WP_315745812.1">
    <property type="nucleotide sequence ID" value="NZ_JAVYAA010000003.1"/>
</dbReference>
<dbReference type="InterPro" id="IPR027417">
    <property type="entry name" value="P-loop_NTPase"/>
</dbReference>
<keyword evidence="1" id="KW-0547">Nucleotide-binding</keyword>
<sequence length="585" mass="67283">MTLLLSCRNLAKAFGDLQVLRNVQLDIAKGDRIGLVGCNGAGKTTLAQLLYGTVKPDTGVITCFGDSIDIGYLRQSTSYSVQMFSEMSECMLEKDGASSFMTATSMMGVRQVQSWEMERARHLSGGERTKMALAHIWSTRPHLLLLDEPTNHLDLDGVEWLIRELNSYDGSMLVISHDRYFLDRTVQRIIELEDGVAHEYMGNYSAYRDEKARRYQNQLHQYETEQKYKAKIEAEIHRLEQWSSKAHREAGKVGKMAEMRTGIKEFYRTKAKKMDRQVKSRIKRLRRIECEGIQKPRKEQQIYFEFDHPDKRGRRMLEANRIHKSVGNKLLFQDSSFTVQRGDRIGLLGPNGCGKSTLIRMLIGQLQPDRGEIWLSPSIKPAYLSQELDDLDAEQCALEWYGYDSDSLAEVRMVLAQMGIEAEMLMKPMKQLSLGERMRLKIANLIVNRSDVLVLDEPTNHLDLQSRTQLEETLTSYSGTMLIASHDRYFLERVCQKWLVFHDGKVTLSQRSLSQAVQVGDDGQGSDQMASSDEVYDRLMVEHKLSHILAELSLCKPGDKKYTVLDEEYQLWLHRKKHLDQSRHK</sequence>
<dbReference type="GO" id="GO:0016887">
    <property type="term" value="F:ATP hydrolysis activity"/>
    <property type="evidence" value="ECO:0007669"/>
    <property type="project" value="InterPro"/>
</dbReference>
<protein>
    <submittedName>
        <fullName evidence="4">ABC-F type ribosomal protection protein</fullName>
    </submittedName>
</protein>
<keyword evidence="2" id="KW-0067">ATP-binding</keyword>
<keyword evidence="5" id="KW-1185">Reference proteome</keyword>
<dbReference type="InterPro" id="IPR003439">
    <property type="entry name" value="ABC_transporter-like_ATP-bd"/>
</dbReference>
<dbReference type="Gene3D" id="3.40.50.300">
    <property type="entry name" value="P-loop containing nucleotide triphosphate hydrolases"/>
    <property type="match status" value="2"/>
</dbReference>
<dbReference type="InterPro" id="IPR017871">
    <property type="entry name" value="ABC_transporter-like_CS"/>
</dbReference>
<dbReference type="EMBL" id="JAVYAA010000003">
    <property type="protein sequence ID" value="MDT8977408.1"/>
    <property type="molecule type" value="Genomic_DNA"/>
</dbReference>
<evidence type="ECO:0000313" key="4">
    <source>
        <dbReference type="EMBL" id="MDT8977408.1"/>
    </source>
</evidence>
<accession>A0AAJ2K075</accession>
<feature type="domain" description="ABC transporter" evidence="3">
    <location>
        <begin position="5"/>
        <end position="219"/>
    </location>
</feature>
<dbReference type="Pfam" id="PF00005">
    <property type="entry name" value="ABC_tran"/>
    <property type="match status" value="2"/>
</dbReference>
<dbReference type="PROSITE" id="PS50893">
    <property type="entry name" value="ABC_TRANSPORTER_2"/>
    <property type="match status" value="2"/>
</dbReference>